<dbReference type="OrthoDB" id="7867799at2"/>
<sequence>MAFFDQSFSTPSARHWSGPFQRLFDTPFDLRSRRIRSRIAELRALSDEELSACGITRAEIVRHVLMTVRR</sequence>
<dbReference type="eggNOG" id="ENOG5032HZD">
    <property type="taxonomic scope" value="Bacteria"/>
</dbReference>
<dbReference type="AlphaFoldDB" id="X7EGU6"/>
<dbReference type="Proteomes" id="UP000022447">
    <property type="component" value="Unassembled WGS sequence"/>
</dbReference>
<keyword evidence="2" id="KW-1185">Reference proteome</keyword>
<dbReference type="RefSeq" id="WP_037262710.1">
    <property type="nucleotide sequence ID" value="NZ_JALZ01000011.1"/>
</dbReference>
<evidence type="ECO:0008006" key="3">
    <source>
        <dbReference type="Google" id="ProtNLM"/>
    </source>
</evidence>
<gene>
    <name evidence="1" type="ORF">OCH239_03270</name>
</gene>
<proteinExistence type="predicted"/>
<comment type="caution">
    <text evidence="1">The sequence shown here is derived from an EMBL/GenBank/DDBJ whole genome shotgun (WGS) entry which is preliminary data.</text>
</comment>
<accession>X7EGU6</accession>
<reference evidence="1 2" key="1">
    <citation type="submission" date="2014-01" db="EMBL/GenBank/DDBJ databases">
        <title>Roseivivax halodurans JCM 10272 Genome Sequencing.</title>
        <authorList>
            <person name="Lai Q."/>
            <person name="Li G."/>
            <person name="Shao Z."/>
        </authorList>
    </citation>
    <scope>NUCLEOTIDE SEQUENCE [LARGE SCALE GENOMIC DNA]</scope>
    <source>
        <strain evidence="1 2">JCM 10272</strain>
    </source>
</reference>
<organism evidence="1 2">
    <name type="scientific">Roseivivax halodurans JCM 10272</name>
    <dbReference type="NCBI Taxonomy" id="1449350"/>
    <lineage>
        <taxon>Bacteria</taxon>
        <taxon>Pseudomonadati</taxon>
        <taxon>Pseudomonadota</taxon>
        <taxon>Alphaproteobacteria</taxon>
        <taxon>Rhodobacterales</taxon>
        <taxon>Roseobacteraceae</taxon>
        <taxon>Roseivivax</taxon>
    </lineage>
</organism>
<evidence type="ECO:0000313" key="1">
    <source>
        <dbReference type="EMBL" id="ETX14328.1"/>
    </source>
</evidence>
<dbReference type="EMBL" id="JALZ01000011">
    <property type="protein sequence ID" value="ETX14328.1"/>
    <property type="molecule type" value="Genomic_DNA"/>
</dbReference>
<protein>
    <recommendedName>
        <fullName evidence="3">DUF1127 domain-containing protein</fullName>
    </recommendedName>
</protein>
<evidence type="ECO:0000313" key="2">
    <source>
        <dbReference type="Proteomes" id="UP000022447"/>
    </source>
</evidence>
<name>X7EGU6_9RHOB</name>